<accession>A0AAV8C7U7</accession>
<evidence type="ECO:0000313" key="1">
    <source>
        <dbReference type="EMBL" id="KAJ4751471.1"/>
    </source>
</evidence>
<dbReference type="PANTHER" id="PTHR46922:SF3">
    <property type="entry name" value="HEAT SHOCK PROTEIN"/>
    <property type="match status" value="1"/>
</dbReference>
<proteinExistence type="predicted"/>
<organism evidence="1 2">
    <name type="scientific">Rhynchospora pubera</name>
    <dbReference type="NCBI Taxonomy" id="906938"/>
    <lineage>
        <taxon>Eukaryota</taxon>
        <taxon>Viridiplantae</taxon>
        <taxon>Streptophyta</taxon>
        <taxon>Embryophyta</taxon>
        <taxon>Tracheophyta</taxon>
        <taxon>Spermatophyta</taxon>
        <taxon>Magnoliopsida</taxon>
        <taxon>Liliopsida</taxon>
        <taxon>Poales</taxon>
        <taxon>Cyperaceae</taxon>
        <taxon>Cyperoideae</taxon>
        <taxon>Rhynchosporeae</taxon>
        <taxon>Rhynchospora</taxon>
    </lineage>
</organism>
<dbReference type="EMBL" id="JAMFTS010000005">
    <property type="protein sequence ID" value="KAJ4751471.1"/>
    <property type="molecule type" value="Genomic_DNA"/>
</dbReference>
<reference evidence="1" key="1">
    <citation type="submission" date="2022-08" db="EMBL/GenBank/DDBJ databases">
        <authorList>
            <person name="Marques A."/>
        </authorList>
    </citation>
    <scope>NUCLEOTIDE SEQUENCE</scope>
    <source>
        <strain evidence="1">RhyPub2mFocal</strain>
        <tissue evidence="1">Leaves</tissue>
    </source>
</reference>
<comment type="caution">
    <text evidence="1">The sequence shown here is derived from an EMBL/GenBank/DDBJ whole genome shotgun (WGS) entry which is preliminary data.</text>
</comment>
<dbReference type="Proteomes" id="UP001140206">
    <property type="component" value="Chromosome 5"/>
</dbReference>
<gene>
    <name evidence="1" type="ORF">LUZ62_085876</name>
</gene>
<dbReference type="PANTHER" id="PTHR46922">
    <property type="entry name" value="DHHA1 DOMAIN PROTEIN"/>
    <property type="match status" value="1"/>
</dbReference>
<dbReference type="Gene3D" id="3.10.310.30">
    <property type="match status" value="1"/>
</dbReference>
<evidence type="ECO:0000313" key="2">
    <source>
        <dbReference type="Proteomes" id="UP001140206"/>
    </source>
</evidence>
<keyword evidence="2" id="KW-1185">Reference proteome</keyword>
<name>A0AAV8C7U7_9POAL</name>
<dbReference type="AlphaFoldDB" id="A0AAV8C7U7"/>
<sequence length="381" mass="42688">MYRILVGIRRRRRGQAAVGGGKGFRSEAALDAIRCFVEKGREQGDQLHVALYNYPSISGAYAALFASLFHSKLRLPFLPLPFSSFHPFKGEDFKLADVKTCYLLDFIGPKDFSLELSKFIPRVIAFDHHQRTAIRISKMKEKLPSNLDLQVDSTRCSARAAFDYFSAELIGNGDSQGLLNLGELERVKYFLRYIEDSDLCHRKLHDIKYFNAGIKDLHAKLNCIVNPHLFYQLLEIDASSLIAKGRSVLVSRENAANTFIKNPFKIHLGRGLYGECLAVRSDGNSNLSHEISLELSRRSSASGLRPIGAAVFMQRGNVKVCLRSFDNMTDTSEIARVYGGGGKPSSSSFTLRMDEYNLWTSKRILDQKGADCKLLGLKFLG</sequence>
<protein>
    <submittedName>
        <fullName evidence="1">N utilization substance protein B</fullName>
    </submittedName>
</protein>